<accession>A0A432WI36</accession>
<evidence type="ECO:0008006" key="4">
    <source>
        <dbReference type="Google" id="ProtNLM"/>
    </source>
</evidence>
<comment type="caution">
    <text evidence="2">The sequence shown here is derived from an EMBL/GenBank/DDBJ whole genome shotgun (WGS) entry which is preliminary data.</text>
</comment>
<keyword evidence="1" id="KW-0812">Transmembrane</keyword>
<dbReference type="InterPro" id="IPR005625">
    <property type="entry name" value="PepSY-ass_TM"/>
</dbReference>
<reference evidence="2 3" key="1">
    <citation type="journal article" date="2011" name="Front. Microbiol.">
        <title>Genomic signatures of strain selection and enhancement in Bacillus atrophaeus var. globigii, a historical biowarfare simulant.</title>
        <authorList>
            <person name="Gibbons H.S."/>
            <person name="Broomall S.M."/>
            <person name="McNew L.A."/>
            <person name="Daligault H."/>
            <person name="Chapman C."/>
            <person name="Bruce D."/>
            <person name="Karavis M."/>
            <person name="Krepps M."/>
            <person name="McGregor P.A."/>
            <person name="Hong C."/>
            <person name="Park K.H."/>
            <person name="Akmal A."/>
            <person name="Feldman A."/>
            <person name="Lin J.S."/>
            <person name="Chang W.E."/>
            <person name="Higgs B.W."/>
            <person name="Demirev P."/>
            <person name="Lindquist J."/>
            <person name="Liem A."/>
            <person name="Fochler E."/>
            <person name="Read T.D."/>
            <person name="Tapia R."/>
            <person name="Johnson S."/>
            <person name="Bishop-Lilly K.A."/>
            <person name="Detter C."/>
            <person name="Han C."/>
            <person name="Sozhamannan S."/>
            <person name="Rosenzweig C.N."/>
            <person name="Skowronski E.W."/>
        </authorList>
    </citation>
    <scope>NUCLEOTIDE SEQUENCE [LARGE SCALE GENOMIC DNA]</scope>
    <source>
        <strain evidence="2 3">GYP-17</strain>
    </source>
</reference>
<evidence type="ECO:0000313" key="3">
    <source>
        <dbReference type="Proteomes" id="UP000288405"/>
    </source>
</evidence>
<sequence>MAAVTATCSEIVEAFMARVNPLDREKYEQAKQRANRKSSGWSMSRMIRLHRIAGLILVVQLLIWTVTGFYFSFMGREALNAQQNYHAAPDRVLAIQGRYIVPLRQLSQLGDVYEINVRMRDELPQFAVVYDSAHRPRHEVGRSRGDGLQQAWFDAETGQRWNTGAVLAQRLAVDSYLGSGMFNRITDVRRSHDLPRWPGPGFRIDFADRLQTRVYIDQVNGDVVAHRNKHSGLTELMYKLHFMDYSGQRNFNNVFIIAAGLFSLWFVLTGIIMIIRIGRQGGFVARAGLQYNASLFKRLRTRLFGASHKN</sequence>
<organism evidence="2 3">
    <name type="scientific">Aliidiomarina sanyensis</name>
    <dbReference type="NCBI Taxonomy" id="1249555"/>
    <lineage>
        <taxon>Bacteria</taxon>
        <taxon>Pseudomonadati</taxon>
        <taxon>Pseudomonadota</taxon>
        <taxon>Gammaproteobacteria</taxon>
        <taxon>Alteromonadales</taxon>
        <taxon>Idiomarinaceae</taxon>
        <taxon>Aliidiomarina</taxon>
    </lineage>
</organism>
<evidence type="ECO:0000256" key="1">
    <source>
        <dbReference type="SAM" id="Phobius"/>
    </source>
</evidence>
<dbReference type="AlphaFoldDB" id="A0A432WI36"/>
<proteinExistence type="predicted"/>
<feature type="transmembrane region" description="Helical" evidence="1">
    <location>
        <begin position="52"/>
        <end position="73"/>
    </location>
</feature>
<dbReference type="Proteomes" id="UP000288405">
    <property type="component" value="Unassembled WGS sequence"/>
</dbReference>
<keyword evidence="1" id="KW-0472">Membrane</keyword>
<dbReference type="PANTHER" id="PTHR34219">
    <property type="entry name" value="IRON-REGULATED INNER MEMBRANE PROTEIN-RELATED"/>
    <property type="match status" value="1"/>
</dbReference>
<protein>
    <recommendedName>
        <fullName evidence="4">PepSY domain-containing protein</fullName>
    </recommendedName>
</protein>
<evidence type="ECO:0000313" key="2">
    <source>
        <dbReference type="EMBL" id="RUO33415.1"/>
    </source>
</evidence>
<dbReference type="PANTHER" id="PTHR34219:SF3">
    <property type="entry name" value="BLL7967 PROTEIN"/>
    <property type="match status" value="1"/>
</dbReference>
<feature type="transmembrane region" description="Helical" evidence="1">
    <location>
        <begin position="254"/>
        <end position="275"/>
    </location>
</feature>
<name>A0A432WI36_9GAMM</name>
<dbReference type="EMBL" id="PIPM01000005">
    <property type="protein sequence ID" value="RUO33415.1"/>
    <property type="molecule type" value="Genomic_DNA"/>
</dbReference>
<keyword evidence="3" id="KW-1185">Reference proteome</keyword>
<keyword evidence="1" id="KW-1133">Transmembrane helix</keyword>
<gene>
    <name evidence="2" type="ORF">CWE11_06110</name>
</gene>